<feature type="compositionally biased region" description="Basic and acidic residues" evidence="1">
    <location>
        <begin position="394"/>
        <end position="418"/>
    </location>
</feature>
<dbReference type="Proteomes" id="UP000002640">
    <property type="component" value="Unassembled WGS sequence"/>
</dbReference>
<feature type="compositionally biased region" description="Polar residues" evidence="1">
    <location>
        <begin position="513"/>
        <end position="524"/>
    </location>
</feature>
<accession>G4ZIB5</accession>
<feature type="region of interest" description="Disordered" evidence="1">
    <location>
        <begin position="436"/>
        <end position="676"/>
    </location>
</feature>
<keyword evidence="3" id="KW-1185">Reference proteome</keyword>
<protein>
    <submittedName>
        <fullName evidence="2">Uncharacterized protein</fullName>
    </submittedName>
</protein>
<reference evidence="2 3" key="1">
    <citation type="journal article" date="2006" name="Science">
        <title>Phytophthora genome sequences uncover evolutionary origins and mechanisms of pathogenesis.</title>
        <authorList>
            <person name="Tyler B.M."/>
            <person name="Tripathy S."/>
            <person name="Zhang X."/>
            <person name="Dehal P."/>
            <person name="Jiang R.H."/>
            <person name="Aerts A."/>
            <person name="Arredondo F.D."/>
            <person name="Baxter L."/>
            <person name="Bensasson D."/>
            <person name="Beynon J.L."/>
            <person name="Chapman J."/>
            <person name="Damasceno C.M."/>
            <person name="Dorrance A.E."/>
            <person name="Dou D."/>
            <person name="Dickerman A.W."/>
            <person name="Dubchak I.L."/>
            <person name="Garbelotto M."/>
            <person name="Gijzen M."/>
            <person name="Gordon S.G."/>
            <person name="Govers F."/>
            <person name="Grunwald N.J."/>
            <person name="Huang W."/>
            <person name="Ivors K.L."/>
            <person name="Jones R.W."/>
            <person name="Kamoun S."/>
            <person name="Krampis K."/>
            <person name="Lamour K.H."/>
            <person name="Lee M.K."/>
            <person name="McDonald W.H."/>
            <person name="Medina M."/>
            <person name="Meijer H.J."/>
            <person name="Nordberg E.K."/>
            <person name="Maclean D.J."/>
            <person name="Ospina-Giraldo M.D."/>
            <person name="Morris P.F."/>
            <person name="Phuntumart V."/>
            <person name="Putnam N.H."/>
            <person name="Rash S."/>
            <person name="Rose J.K."/>
            <person name="Sakihama Y."/>
            <person name="Salamov A.A."/>
            <person name="Savidor A."/>
            <person name="Scheuring C.F."/>
            <person name="Smith B.M."/>
            <person name="Sobral B.W."/>
            <person name="Terry A."/>
            <person name="Torto-Alalibo T.A."/>
            <person name="Win J."/>
            <person name="Xu Z."/>
            <person name="Zhang H."/>
            <person name="Grigoriev I.V."/>
            <person name="Rokhsar D.S."/>
            <person name="Boore J.L."/>
        </authorList>
    </citation>
    <scope>NUCLEOTIDE SEQUENCE [LARGE SCALE GENOMIC DNA]</scope>
    <source>
        <strain evidence="2 3">P6497</strain>
    </source>
</reference>
<feature type="compositionally biased region" description="Low complexity" evidence="1">
    <location>
        <begin position="560"/>
        <end position="580"/>
    </location>
</feature>
<dbReference type="InParanoid" id="G4ZIB5"/>
<sequence>MAVAADYSGWVRELDEYQSNNDGQYDERLEAAGPDNGKPSKVALSSRAGGNGAVNTSRKLKTRGTSAASAAPISQAEELQQEMKLLNWHKLANEAALKAAIIKTNKIKQEDTQFASALTQGEREERAQRAQQIIEEEQLKPLQVNSEFFRNLEVKGQRDEAKLDDDVQRHIQHLRKLKESMAQREDMQRRRQQYREKMWELQANGSVTSRSKMQAKGSNQDEEAAPPDKHDRGNSNSVYHRAAMAAGGKAALDNANVVTSLDKLMELEQRIRHLEDAGLAVDDLDDARDGNTSSRTAGPKQAAANGLRFAKRRTTGGLHEPSKTVYAVTGATKMRARDKTTVSSSRRAQGATAAANAKKRTLNGSNTGARNRSKSKNDTFLTSLPESKQRQLRRMTERERRNFLKNEKAKEAREQSRKQDVVIEGWLEKKRAAANQRKAATSQVRAGAAAATTKSSTAASARNPKQRLPPQPRVRAPTLGAASGKRIANPHLQKLDDIKKGFTKRKEAFQRLPPTSSRPSGRFNTTTATATASRNQRSFTRSAVIGANTRQTASSVQRFGGSSLPPARSAAPARVSAAGPTRQAPGPGQRANLAVGPAPGHITNKLPLIQRNTAPPNALPARRPGGPGMVVGTSTALPRLAAPQSSHSRAGPMPSPSPPPAARNANMPTFSRLHKR</sequence>
<dbReference type="OMA" id="KMRARDK"/>
<evidence type="ECO:0000313" key="3">
    <source>
        <dbReference type="Proteomes" id="UP000002640"/>
    </source>
</evidence>
<dbReference type="AlphaFoldDB" id="G4ZIB5"/>
<name>G4ZIB5_PHYSP</name>
<dbReference type="GeneID" id="20646476"/>
<feature type="compositionally biased region" description="Low complexity" evidence="1">
    <location>
        <begin position="436"/>
        <end position="461"/>
    </location>
</feature>
<feature type="region of interest" description="Disordered" evidence="1">
    <location>
        <begin position="336"/>
        <end position="418"/>
    </location>
</feature>
<feature type="compositionally biased region" description="Polar residues" evidence="1">
    <location>
        <begin position="203"/>
        <end position="218"/>
    </location>
</feature>
<feature type="compositionally biased region" description="Polar residues" evidence="1">
    <location>
        <begin position="53"/>
        <end position="68"/>
    </location>
</feature>
<dbReference type="SMR" id="G4ZIB5"/>
<evidence type="ECO:0000313" key="2">
    <source>
        <dbReference type="EMBL" id="EGZ18752.1"/>
    </source>
</evidence>
<feature type="region of interest" description="Disordered" evidence="1">
    <location>
        <begin position="283"/>
        <end position="303"/>
    </location>
</feature>
<dbReference type="EMBL" id="JH159154">
    <property type="protein sequence ID" value="EGZ18752.1"/>
    <property type="molecule type" value="Genomic_DNA"/>
</dbReference>
<feature type="compositionally biased region" description="Basic and acidic residues" evidence="1">
    <location>
        <begin position="493"/>
        <end position="509"/>
    </location>
</feature>
<proteinExistence type="predicted"/>
<evidence type="ECO:0000256" key="1">
    <source>
        <dbReference type="SAM" id="MobiDB-lite"/>
    </source>
</evidence>
<feature type="region of interest" description="Disordered" evidence="1">
    <location>
        <begin position="16"/>
        <end position="73"/>
    </location>
</feature>
<dbReference type="KEGG" id="psoj:PHYSODRAFT_332495"/>
<feature type="compositionally biased region" description="Polar residues" evidence="1">
    <location>
        <begin position="548"/>
        <end position="557"/>
    </location>
</feature>
<feature type="region of interest" description="Disordered" evidence="1">
    <location>
        <begin position="200"/>
        <end position="235"/>
    </location>
</feature>
<dbReference type="RefSeq" id="XP_009527810.1">
    <property type="nucleotide sequence ID" value="XM_009529515.1"/>
</dbReference>
<organism evidence="2 3">
    <name type="scientific">Phytophthora sojae (strain P6497)</name>
    <name type="common">Soybean stem and root rot agent</name>
    <name type="synonym">Phytophthora megasperma f. sp. glycines</name>
    <dbReference type="NCBI Taxonomy" id="1094619"/>
    <lineage>
        <taxon>Eukaryota</taxon>
        <taxon>Sar</taxon>
        <taxon>Stramenopiles</taxon>
        <taxon>Oomycota</taxon>
        <taxon>Peronosporomycetes</taxon>
        <taxon>Peronosporales</taxon>
        <taxon>Peronosporaceae</taxon>
        <taxon>Phytophthora</taxon>
    </lineage>
</organism>
<gene>
    <name evidence="2" type="ORF">PHYSODRAFT_332495</name>
</gene>